<protein>
    <submittedName>
        <fullName evidence="5">Glycosyltransferase family 2 protein</fullName>
        <ecNumber evidence="5">2.4.-.-</ecNumber>
    </submittedName>
</protein>
<comment type="similarity">
    <text evidence="1">Belongs to the glycosyltransferase 2 family.</text>
</comment>
<dbReference type="RefSeq" id="WP_320002937.1">
    <property type="nucleotide sequence ID" value="NZ_JAUHJS010000001.1"/>
</dbReference>
<dbReference type="EC" id="2.4.-.-" evidence="5"/>
<dbReference type="InterPro" id="IPR029044">
    <property type="entry name" value="Nucleotide-diphossugar_trans"/>
</dbReference>
<sequence length="333" mass="37443">MPKVAVVILNYNGKQHLATFLPSVLQHSAEAEIIVADNGSTDDSLSFLASSFPNVTCIALDKNYGFCGGYNRALAQVEAEYFVLLNSDVEVSAGWLNPLIQGMEQNPEMGACQPKILSYQQKTHFEYAGAAGGYLDTLGYPFCRGRIFDVLEEDKGQYDAPAQIFWATGACLCIRANLYKKLGGLDESFFAHMEEIDLCWRLQNHGYQVWCLPQSVVYHLGGGTLAANNPRKTYLNFRNSLSVLLKNLPGNKLYKILVRLALDELAVLQQLIKGRPAHAWAIIKADIAFVWNLKNLLQKRGQAKGMKETSPGNSFLLWEFYWRRNKKFSDWKN</sequence>
<evidence type="ECO:0000256" key="1">
    <source>
        <dbReference type="ARBA" id="ARBA00006739"/>
    </source>
</evidence>
<keyword evidence="6" id="KW-1185">Reference proteome</keyword>
<name>A0ABT8F2E5_9BACT</name>
<dbReference type="EMBL" id="JAUHJS010000001">
    <property type="protein sequence ID" value="MDN4164411.1"/>
    <property type="molecule type" value="Genomic_DNA"/>
</dbReference>
<keyword evidence="2 5" id="KW-0328">Glycosyltransferase</keyword>
<comment type="caution">
    <text evidence="5">The sequence shown here is derived from an EMBL/GenBank/DDBJ whole genome shotgun (WGS) entry which is preliminary data.</text>
</comment>
<dbReference type="SUPFAM" id="SSF53448">
    <property type="entry name" value="Nucleotide-diphospho-sugar transferases"/>
    <property type="match status" value="1"/>
</dbReference>
<gene>
    <name evidence="5" type="ORF">QWY31_02805</name>
</gene>
<dbReference type="GO" id="GO:0016757">
    <property type="term" value="F:glycosyltransferase activity"/>
    <property type="evidence" value="ECO:0007669"/>
    <property type="project" value="UniProtKB-KW"/>
</dbReference>
<dbReference type="Gene3D" id="3.90.550.10">
    <property type="entry name" value="Spore Coat Polysaccharide Biosynthesis Protein SpsA, Chain A"/>
    <property type="match status" value="1"/>
</dbReference>
<dbReference type="CDD" id="cd04186">
    <property type="entry name" value="GT_2_like_c"/>
    <property type="match status" value="1"/>
</dbReference>
<evidence type="ECO:0000256" key="3">
    <source>
        <dbReference type="ARBA" id="ARBA00022679"/>
    </source>
</evidence>
<evidence type="ECO:0000313" key="5">
    <source>
        <dbReference type="EMBL" id="MDN4164411.1"/>
    </source>
</evidence>
<dbReference type="Pfam" id="PF00535">
    <property type="entry name" value="Glycos_transf_2"/>
    <property type="match status" value="1"/>
</dbReference>
<accession>A0ABT8F2E5</accession>
<dbReference type="Proteomes" id="UP001168552">
    <property type="component" value="Unassembled WGS sequence"/>
</dbReference>
<dbReference type="PANTHER" id="PTHR43179:SF12">
    <property type="entry name" value="GALACTOFURANOSYLTRANSFERASE GLFT2"/>
    <property type="match status" value="1"/>
</dbReference>
<dbReference type="PANTHER" id="PTHR43179">
    <property type="entry name" value="RHAMNOSYLTRANSFERASE WBBL"/>
    <property type="match status" value="1"/>
</dbReference>
<evidence type="ECO:0000313" key="6">
    <source>
        <dbReference type="Proteomes" id="UP001168552"/>
    </source>
</evidence>
<keyword evidence="3 5" id="KW-0808">Transferase</keyword>
<feature type="domain" description="Glycosyltransferase 2-like" evidence="4">
    <location>
        <begin position="6"/>
        <end position="127"/>
    </location>
</feature>
<proteinExistence type="inferred from homology"/>
<organism evidence="5 6">
    <name type="scientific">Shiella aurantiaca</name>
    <dbReference type="NCBI Taxonomy" id="3058365"/>
    <lineage>
        <taxon>Bacteria</taxon>
        <taxon>Pseudomonadati</taxon>
        <taxon>Bacteroidota</taxon>
        <taxon>Cytophagia</taxon>
        <taxon>Cytophagales</taxon>
        <taxon>Shiellaceae</taxon>
        <taxon>Shiella</taxon>
    </lineage>
</organism>
<reference evidence="5" key="1">
    <citation type="submission" date="2023-06" db="EMBL/GenBank/DDBJ databases">
        <title>Cytophagales bacterium Strain LB-30, isolated from soil.</title>
        <authorList>
            <person name="Liu B."/>
        </authorList>
    </citation>
    <scope>NUCLEOTIDE SEQUENCE</scope>
    <source>
        <strain evidence="5">LB-30</strain>
    </source>
</reference>
<evidence type="ECO:0000259" key="4">
    <source>
        <dbReference type="Pfam" id="PF00535"/>
    </source>
</evidence>
<dbReference type="InterPro" id="IPR001173">
    <property type="entry name" value="Glyco_trans_2-like"/>
</dbReference>
<evidence type="ECO:0000256" key="2">
    <source>
        <dbReference type="ARBA" id="ARBA00022676"/>
    </source>
</evidence>